<feature type="transmembrane region" description="Helical" evidence="3">
    <location>
        <begin position="340"/>
        <end position="359"/>
    </location>
</feature>
<feature type="transmembrane region" description="Helical" evidence="3">
    <location>
        <begin position="132"/>
        <end position="154"/>
    </location>
</feature>
<sequence length="646" mass="71582">MSSHSSLRQRLTPFLFPLFMLLTLAVYWPGLYGGYTFDDYPNIVDNSALRPTHVDFKSLLAAALSSPSSQFKRPLSSLTFTANWLLTGMDPFWFKLTNVLIHLGNGVLLFWLTRRLLRAAKPGIEPLHELWIASLIAGGWLLLPINLTAVLYVVQRMESLGNLFVLAALLGYVRGRMRMQRDGRGFWGAAISLAVWTGIGFTAKEDAAMAPFYALLIEWLLFHGRSGLDAHRDRRVYVLFGVVLVLPGVIGLAWLLPGIMDPVTWATRDFTLSQRLMTEARIVMDYIAWIIVPTPHGLSFYHDDLHISTGLLSPWTTLASMAGIAALVAFALAVRKRLPLVALGIALFFAGQLMTGTVIPLELVFEQRNYFPSFAVLLVIVPLLAAPGAALPLARGTLLGALFALWIGMTALTSWAWGNPLRLAQQLVLRAPDSPRAQYELGRTYIVMSNYNPDSPFTPLAYAPLQRAMNLPDSSILPEQALIFFNARLHRPIQQEWWTRMIAHLTDHTPGVQEESSLQALTTCARQGLCDLPKHEMVAAFNAALNHHRQSGRILEVYGDYTLNVLRNTPAALALFRRAVQVSPGEPIYRVTLVRLLAVTGHLDAARSEFAKIRADQRLMLGPSTVHQLERCLAPGQNGAGCANAN</sequence>
<feature type="transmembrane region" description="Helical" evidence="3">
    <location>
        <begin position="184"/>
        <end position="201"/>
    </location>
</feature>
<keyword evidence="3" id="KW-0812">Transmembrane</keyword>
<keyword evidence="2" id="KW-0802">TPR repeat</keyword>
<feature type="transmembrane region" description="Helical" evidence="3">
    <location>
        <begin position="12"/>
        <end position="30"/>
    </location>
</feature>
<gene>
    <name evidence="4" type="ORF">B1A_11321</name>
</gene>
<dbReference type="InterPro" id="IPR011990">
    <property type="entry name" value="TPR-like_helical_dom_sf"/>
</dbReference>
<evidence type="ECO:0000256" key="1">
    <source>
        <dbReference type="ARBA" id="ARBA00022737"/>
    </source>
</evidence>
<proteinExistence type="predicted"/>
<dbReference type="EMBL" id="AUZX01008085">
    <property type="protein sequence ID" value="EQD56975.1"/>
    <property type="molecule type" value="Genomic_DNA"/>
</dbReference>
<dbReference type="SUPFAM" id="SSF48452">
    <property type="entry name" value="TPR-like"/>
    <property type="match status" value="1"/>
</dbReference>
<dbReference type="PANTHER" id="PTHR44227">
    <property type="match status" value="1"/>
</dbReference>
<organism evidence="4">
    <name type="scientific">mine drainage metagenome</name>
    <dbReference type="NCBI Taxonomy" id="410659"/>
    <lineage>
        <taxon>unclassified sequences</taxon>
        <taxon>metagenomes</taxon>
        <taxon>ecological metagenomes</taxon>
    </lineage>
</organism>
<feature type="transmembrane region" description="Helical" evidence="3">
    <location>
        <begin position="207"/>
        <end position="224"/>
    </location>
</feature>
<dbReference type="InterPro" id="IPR052346">
    <property type="entry name" value="O-mannosyl-transferase_TMTC"/>
</dbReference>
<reference evidence="4" key="2">
    <citation type="journal article" date="2014" name="ISME J.">
        <title>Microbial stratification in low pH oxic and suboxic macroscopic growths along an acid mine drainage.</title>
        <authorList>
            <person name="Mendez-Garcia C."/>
            <person name="Mesa V."/>
            <person name="Sprenger R.R."/>
            <person name="Richter M."/>
            <person name="Diez M.S."/>
            <person name="Solano J."/>
            <person name="Bargiela R."/>
            <person name="Golyshina O.V."/>
            <person name="Manteca A."/>
            <person name="Ramos J.L."/>
            <person name="Gallego J.R."/>
            <person name="Llorente I."/>
            <person name="Martins Dos Santos V.A."/>
            <person name="Jensen O.N."/>
            <person name="Pelaez A.I."/>
            <person name="Sanchez J."/>
            <person name="Ferrer M."/>
        </authorList>
    </citation>
    <scope>NUCLEOTIDE SEQUENCE</scope>
</reference>
<keyword evidence="3" id="KW-0472">Membrane</keyword>
<feature type="transmembrane region" description="Helical" evidence="3">
    <location>
        <begin position="236"/>
        <end position="256"/>
    </location>
</feature>
<evidence type="ECO:0000256" key="3">
    <source>
        <dbReference type="SAM" id="Phobius"/>
    </source>
</evidence>
<feature type="transmembrane region" description="Helical" evidence="3">
    <location>
        <begin position="312"/>
        <end position="333"/>
    </location>
</feature>
<evidence type="ECO:0000256" key="2">
    <source>
        <dbReference type="ARBA" id="ARBA00022803"/>
    </source>
</evidence>
<dbReference type="PANTHER" id="PTHR44227:SF3">
    <property type="entry name" value="PROTEIN O-MANNOSYL-TRANSFERASE TMTC4"/>
    <property type="match status" value="1"/>
</dbReference>
<keyword evidence="1" id="KW-0677">Repeat</keyword>
<feature type="transmembrane region" description="Helical" evidence="3">
    <location>
        <begin position="371"/>
        <end position="391"/>
    </location>
</feature>
<feature type="transmembrane region" description="Helical" evidence="3">
    <location>
        <begin position="160"/>
        <end position="177"/>
    </location>
</feature>
<protein>
    <submittedName>
        <fullName evidence="4">TPR repeat-containing protein</fullName>
    </submittedName>
</protein>
<feature type="transmembrane region" description="Helical" evidence="3">
    <location>
        <begin position="398"/>
        <end position="417"/>
    </location>
</feature>
<evidence type="ECO:0000313" key="4">
    <source>
        <dbReference type="EMBL" id="EQD56975.1"/>
    </source>
</evidence>
<dbReference type="AlphaFoldDB" id="T1BSM8"/>
<accession>T1BSM8</accession>
<reference evidence="4" key="1">
    <citation type="submission" date="2013-08" db="EMBL/GenBank/DDBJ databases">
        <authorList>
            <person name="Mendez C."/>
            <person name="Richter M."/>
            <person name="Ferrer M."/>
            <person name="Sanchez J."/>
        </authorList>
    </citation>
    <scope>NUCLEOTIDE SEQUENCE</scope>
</reference>
<dbReference type="Gene3D" id="1.25.40.10">
    <property type="entry name" value="Tetratricopeptide repeat domain"/>
    <property type="match status" value="1"/>
</dbReference>
<feature type="transmembrane region" description="Helical" evidence="3">
    <location>
        <begin position="92"/>
        <end position="112"/>
    </location>
</feature>
<keyword evidence="3" id="KW-1133">Transmembrane helix</keyword>
<name>T1BSM8_9ZZZZ</name>
<comment type="caution">
    <text evidence="4">The sequence shown here is derived from an EMBL/GenBank/DDBJ whole genome shotgun (WGS) entry which is preliminary data.</text>
</comment>